<sequence>MLKRILLIVSILTLTGFNLALAKVGILSTSEVASMIGKKNVVIVDARDYKSYLESHVKGAISLPSTGDLFAMRFPGVKARSIASNTQIEIALSKLGIKPDDTVIVYAGGKKAAFFLTNATRVMLALYWAGIKNVHYMNGGYQKWVDEKRPIQKTVTKLPPTHFVIKHNNTNAYCFSNFVIWGVNNLNKIQIVDARPLDQYTGALISDKRLAKHGHIKGAIDLPASNFMEKVDNYYILKPKKQIEEVFKKDGINLNKPIISYCNTARLGSGLWFVANALFNDKLVWVYNGSMVSASRNPEIPIVKGSNPL</sequence>
<evidence type="ECO:0000313" key="3">
    <source>
        <dbReference type="EMBL" id="SDB99318.1"/>
    </source>
</evidence>
<dbReference type="GO" id="GO:0016740">
    <property type="term" value="F:transferase activity"/>
    <property type="evidence" value="ECO:0007669"/>
    <property type="project" value="UniProtKB-KW"/>
</dbReference>
<dbReference type="SMART" id="SM00450">
    <property type="entry name" value="RHOD"/>
    <property type="match status" value="2"/>
</dbReference>
<dbReference type="Proteomes" id="UP000199411">
    <property type="component" value="Unassembled WGS sequence"/>
</dbReference>
<dbReference type="Pfam" id="PF00581">
    <property type="entry name" value="Rhodanese"/>
    <property type="match status" value="2"/>
</dbReference>
<reference evidence="4" key="1">
    <citation type="submission" date="2016-10" db="EMBL/GenBank/DDBJ databases">
        <authorList>
            <person name="Varghese N."/>
            <person name="Submissions S."/>
        </authorList>
    </citation>
    <scope>NUCLEOTIDE SEQUENCE [LARGE SCALE GENOMIC DNA]</scope>
    <source>
        <strain evidence="4">DSM 8415</strain>
    </source>
</reference>
<keyword evidence="3" id="KW-0808">Transferase</keyword>
<feature type="domain" description="Rhodanese" evidence="2">
    <location>
        <begin position="185"/>
        <end position="303"/>
    </location>
</feature>
<dbReference type="SUPFAM" id="SSF52821">
    <property type="entry name" value="Rhodanese/Cell cycle control phosphatase"/>
    <property type="match status" value="2"/>
</dbReference>
<feature type="domain" description="Rhodanese" evidence="2">
    <location>
        <begin position="37"/>
        <end position="153"/>
    </location>
</feature>
<evidence type="ECO:0000259" key="2">
    <source>
        <dbReference type="PROSITE" id="PS50206"/>
    </source>
</evidence>
<gene>
    <name evidence="3" type="ORF">SAMN05660835_00162</name>
</gene>
<name>A0A1G6HYU1_9BACT</name>
<proteinExistence type="predicted"/>
<dbReference type="InterPro" id="IPR051126">
    <property type="entry name" value="Thiosulfate_sulfurtransferase"/>
</dbReference>
<dbReference type="AlphaFoldDB" id="A0A1G6HYU1"/>
<accession>A0A1G6HYU1</accession>
<evidence type="ECO:0000313" key="4">
    <source>
        <dbReference type="Proteomes" id="UP000199411"/>
    </source>
</evidence>
<evidence type="ECO:0000256" key="1">
    <source>
        <dbReference type="ARBA" id="ARBA00022737"/>
    </source>
</evidence>
<protein>
    <submittedName>
        <fullName evidence="3">Thiosulfate/3-mercaptopyruvate sulfurtransferase</fullName>
    </submittedName>
</protein>
<dbReference type="OrthoDB" id="9781034at2"/>
<dbReference type="InterPro" id="IPR036873">
    <property type="entry name" value="Rhodanese-like_dom_sf"/>
</dbReference>
<dbReference type="EMBL" id="FMYU01000001">
    <property type="protein sequence ID" value="SDB99318.1"/>
    <property type="molecule type" value="Genomic_DNA"/>
</dbReference>
<organism evidence="3 4">
    <name type="scientific">Desulfurella multipotens</name>
    <dbReference type="NCBI Taxonomy" id="79269"/>
    <lineage>
        <taxon>Bacteria</taxon>
        <taxon>Pseudomonadati</taxon>
        <taxon>Campylobacterota</taxon>
        <taxon>Desulfurellia</taxon>
        <taxon>Desulfurellales</taxon>
        <taxon>Desulfurellaceae</taxon>
        <taxon>Desulfurella</taxon>
    </lineage>
</organism>
<dbReference type="PANTHER" id="PTHR43855">
    <property type="entry name" value="THIOSULFATE SULFURTRANSFERASE"/>
    <property type="match status" value="1"/>
</dbReference>
<keyword evidence="1" id="KW-0677">Repeat</keyword>
<keyword evidence="3" id="KW-0670">Pyruvate</keyword>
<dbReference type="InterPro" id="IPR001763">
    <property type="entry name" value="Rhodanese-like_dom"/>
</dbReference>
<keyword evidence="4" id="KW-1185">Reference proteome</keyword>
<dbReference type="Gene3D" id="3.40.250.10">
    <property type="entry name" value="Rhodanese-like domain"/>
    <property type="match status" value="2"/>
</dbReference>
<dbReference type="RefSeq" id="WP_092127487.1">
    <property type="nucleotide sequence ID" value="NZ_FMYU01000001.1"/>
</dbReference>
<dbReference type="PROSITE" id="PS50206">
    <property type="entry name" value="RHODANESE_3"/>
    <property type="match status" value="2"/>
</dbReference>
<dbReference type="PANTHER" id="PTHR43855:SF1">
    <property type="entry name" value="THIOSULFATE SULFURTRANSFERASE"/>
    <property type="match status" value="1"/>
</dbReference>